<dbReference type="Gene3D" id="3.30.1370.10">
    <property type="entry name" value="K Homology domain, type 1"/>
    <property type="match status" value="2"/>
</dbReference>
<keyword evidence="6" id="KW-1185">Reference proteome</keyword>
<feature type="domain" description="K Homology" evidence="4">
    <location>
        <begin position="126"/>
        <end position="199"/>
    </location>
</feature>
<dbReference type="PROSITE" id="PS50084">
    <property type="entry name" value="KH_TYPE_1"/>
    <property type="match status" value="2"/>
</dbReference>
<feature type="compositionally biased region" description="Low complexity" evidence="3">
    <location>
        <begin position="405"/>
        <end position="427"/>
    </location>
</feature>
<name>A0ABQ8C895_BRANA</name>
<evidence type="ECO:0000256" key="3">
    <source>
        <dbReference type="SAM" id="MobiDB-lite"/>
    </source>
</evidence>
<feature type="compositionally biased region" description="Low complexity" evidence="3">
    <location>
        <begin position="503"/>
        <end position="547"/>
    </location>
</feature>
<evidence type="ECO:0000313" key="6">
    <source>
        <dbReference type="Proteomes" id="UP000824890"/>
    </source>
</evidence>
<feature type="compositionally biased region" description="Low complexity" evidence="3">
    <location>
        <begin position="450"/>
        <end position="463"/>
    </location>
</feature>
<dbReference type="InterPro" id="IPR004088">
    <property type="entry name" value="KH_dom_type_1"/>
</dbReference>
<keyword evidence="2" id="KW-0694">RNA-binding</keyword>
<dbReference type="InterPro" id="IPR036612">
    <property type="entry name" value="KH_dom_type_1_sf"/>
</dbReference>
<evidence type="ECO:0000256" key="1">
    <source>
        <dbReference type="ARBA" id="ARBA00022737"/>
    </source>
</evidence>
<gene>
    <name evidence="5" type="ORF">HID58_035991</name>
</gene>
<dbReference type="Pfam" id="PF00013">
    <property type="entry name" value="KH_1"/>
    <property type="match status" value="2"/>
</dbReference>
<evidence type="ECO:0000313" key="5">
    <source>
        <dbReference type="EMBL" id="KAH0912670.1"/>
    </source>
</evidence>
<comment type="caution">
    <text evidence="5">The sequence shown here is derived from an EMBL/GenBank/DDBJ whole genome shotgun (WGS) entry which is preliminary data.</text>
</comment>
<feature type="domain" description="K Homology" evidence="4">
    <location>
        <begin position="219"/>
        <end position="293"/>
    </location>
</feature>
<feature type="compositionally biased region" description="Polar residues" evidence="3">
    <location>
        <begin position="554"/>
        <end position="583"/>
    </location>
</feature>
<organism evidence="5 6">
    <name type="scientific">Brassica napus</name>
    <name type="common">Rape</name>
    <dbReference type="NCBI Taxonomy" id="3708"/>
    <lineage>
        <taxon>Eukaryota</taxon>
        <taxon>Viridiplantae</taxon>
        <taxon>Streptophyta</taxon>
        <taxon>Embryophyta</taxon>
        <taxon>Tracheophyta</taxon>
        <taxon>Spermatophyta</taxon>
        <taxon>Magnoliopsida</taxon>
        <taxon>eudicotyledons</taxon>
        <taxon>Gunneridae</taxon>
        <taxon>Pentapetalae</taxon>
        <taxon>rosids</taxon>
        <taxon>malvids</taxon>
        <taxon>Brassicales</taxon>
        <taxon>Brassicaceae</taxon>
        <taxon>Brassiceae</taxon>
        <taxon>Brassica</taxon>
    </lineage>
</organism>
<protein>
    <recommendedName>
        <fullName evidence="4">K Homology domain-containing protein</fullName>
    </recommendedName>
</protein>
<feature type="compositionally biased region" description="Low complexity" evidence="3">
    <location>
        <begin position="621"/>
        <end position="653"/>
    </location>
</feature>
<dbReference type="PANTHER" id="PTHR10288">
    <property type="entry name" value="KH DOMAIN CONTAINING RNA BINDING PROTEIN"/>
    <property type="match status" value="1"/>
</dbReference>
<feature type="compositionally biased region" description="Low complexity" evidence="3">
    <location>
        <begin position="61"/>
        <end position="70"/>
    </location>
</feature>
<reference evidence="5 6" key="1">
    <citation type="submission" date="2021-05" db="EMBL/GenBank/DDBJ databases">
        <title>Genome Assembly of Synthetic Allotetraploid Brassica napus Reveals Homoeologous Exchanges between Subgenomes.</title>
        <authorList>
            <person name="Davis J.T."/>
        </authorList>
    </citation>
    <scope>NUCLEOTIDE SEQUENCE [LARGE SCALE GENOMIC DNA]</scope>
    <source>
        <strain evidence="6">cv. Da-Ae</strain>
        <tissue evidence="5">Seedling</tissue>
    </source>
</reference>
<dbReference type="Proteomes" id="UP000824890">
    <property type="component" value="Unassembled WGS sequence"/>
</dbReference>
<feature type="compositionally biased region" description="Pro residues" evidence="3">
    <location>
        <begin position="683"/>
        <end position="694"/>
    </location>
</feature>
<feature type="compositionally biased region" description="Low complexity" evidence="3">
    <location>
        <begin position="388"/>
        <end position="397"/>
    </location>
</feature>
<feature type="region of interest" description="Disordered" evidence="3">
    <location>
        <begin position="1"/>
        <end position="70"/>
    </location>
</feature>
<evidence type="ECO:0000256" key="2">
    <source>
        <dbReference type="PROSITE-ProRule" id="PRU00117"/>
    </source>
</evidence>
<feature type="region of interest" description="Disordered" evidence="3">
    <location>
        <begin position="376"/>
        <end position="694"/>
    </location>
</feature>
<evidence type="ECO:0000259" key="4">
    <source>
        <dbReference type="SMART" id="SM00322"/>
    </source>
</evidence>
<feature type="compositionally biased region" description="Polar residues" evidence="3">
    <location>
        <begin position="464"/>
        <end position="478"/>
    </location>
</feature>
<feature type="compositionally biased region" description="Pro residues" evidence="3">
    <location>
        <begin position="36"/>
        <end position="59"/>
    </location>
</feature>
<feature type="compositionally biased region" description="Polar residues" evidence="3">
    <location>
        <begin position="429"/>
        <end position="449"/>
    </location>
</feature>
<dbReference type="SUPFAM" id="SSF54791">
    <property type="entry name" value="Eukaryotic type KH-domain (KH-domain type I)"/>
    <property type="match status" value="2"/>
</dbReference>
<dbReference type="SMART" id="SM00322">
    <property type="entry name" value="KH"/>
    <property type="match status" value="2"/>
</dbReference>
<dbReference type="InterPro" id="IPR004087">
    <property type="entry name" value="KH_dom"/>
</dbReference>
<dbReference type="EMBL" id="JAGKQM010000009">
    <property type="protein sequence ID" value="KAH0912670.1"/>
    <property type="molecule type" value="Genomic_DNA"/>
</dbReference>
<sequence>MADDESHYSSSDSFSTKRKYDDETPRRPTGFSSGPIPSPSPDPSAAPPPSSYNSVPPPIDEIQIAKQKAQEIAARLLSSAEAKRPRVDNNNNGSSYDYGDKGFSSSYPGEGKAAPTSIPVSYGSFTGSTKKIDIPNMRVGVIIGKGGETIKSLQLQSGAKIQVTRDMDADTSAATRTVDLTGTPDQISRAEELINQVLQEAESGGTVGSGGGGSRRMGGADQFVMKIPNNKVGLVIGKGGETIKSMQAQTGARIQVIPLHLPPGDPTPERTLQIDGTTDQIEHAKQLVNEIISGEVCLVVCVFYGFWQGVLFFYMKIDTVLLLCYANFAFKNIGKGMGFRRSNPIISPVSTVCRHHHTLLEYDMILVSPNRMRNSSMGGGYPQQGYQSRPPSSWAPSGAPPPQQPGYGYMQPGTYPGPPQYGQSPYASYPQQTSAGYSSTWDQSSVPPSQQGEYDYYGQQQPQAPNSGGSSAPPTDTTGYSYYQHGSGYGQAGQGYQQGGYGAYNASGYGQAGYDQQQGGYGTTTNPGQEEDTAQGAPQSSAQSGQAVYGTAGEQPTQGSTGQAGYGATPTTQAGGYSSQPPTAYSSGYGAPPPAGKPPAYAQNQQSPGAPGSYGGQSGYAQPAGSGYGQPPAYGYGQAPQGYGSYGGYTQAPAGGGYSSDGSAGAAPGGAGSGTPASQSAPPAGPPKASPKSS</sequence>
<feature type="compositionally biased region" description="Gly residues" evidence="3">
    <location>
        <begin position="487"/>
        <end position="502"/>
    </location>
</feature>
<accession>A0ABQ8C895</accession>
<keyword evidence="1" id="KW-0677">Repeat</keyword>
<proteinExistence type="predicted"/>